<keyword evidence="3 6" id="KW-1133">Transmembrane helix</keyword>
<feature type="transmembrane region" description="Helical" evidence="6">
    <location>
        <begin position="338"/>
        <end position="358"/>
    </location>
</feature>
<dbReference type="AlphaFoldDB" id="A0A5C3L175"/>
<evidence type="ECO:0000256" key="2">
    <source>
        <dbReference type="ARBA" id="ARBA00022692"/>
    </source>
</evidence>
<feature type="region of interest" description="Disordered" evidence="5">
    <location>
        <begin position="493"/>
        <end position="521"/>
    </location>
</feature>
<feature type="compositionally biased region" description="Basic and acidic residues" evidence="5">
    <location>
        <begin position="493"/>
        <end position="502"/>
    </location>
</feature>
<dbReference type="GO" id="GO:0022857">
    <property type="term" value="F:transmembrane transporter activity"/>
    <property type="evidence" value="ECO:0007669"/>
    <property type="project" value="InterPro"/>
</dbReference>
<keyword evidence="8" id="KW-1185">Reference proteome</keyword>
<feature type="transmembrane region" description="Helical" evidence="6">
    <location>
        <begin position="303"/>
        <end position="326"/>
    </location>
</feature>
<evidence type="ECO:0000256" key="5">
    <source>
        <dbReference type="SAM" id="MobiDB-lite"/>
    </source>
</evidence>
<dbReference type="Proteomes" id="UP000307440">
    <property type="component" value="Unassembled WGS sequence"/>
</dbReference>
<keyword evidence="2 6" id="KW-0812">Transmembrane</keyword>
<evidence type="ECO:0000313" key="8">
    <source>
        <dbReference type="Proteomes" id="UP000307440"/>
    </source>
</evidence>
<accession>A0A5C3L175</accession>
<feature type="transmembrane region" description="Helical" evidence="6">
    <location>
        <begin position="430"/>
        <end position="450"/>
    </location>
</feature>
<dbReference type="Pfam" id="PF07690">
    <property type="entry name" value="MFS_1"/>
    <property type="match status" value="1"/>
</dbReference>
<evidence type="ECO:0000256" key="3">
    <source>
        <dbReference type="ARBA" id="ARBA00022989"/>
    </source>
</evidence>
<proteinExistence type="predicted"/>
<reference evidence="7 8" key="1">
    <citation type="journal article" date="2019" name="Nat. Ecol. Evol.">
        <title>Megaphylogeny resolves global patterns of mushroom evolution.</title>
        <authorList>
            <person name="Varga T."/>
            <person name="Krizsan K."/>
            <person name="Foldi C."/>
            <person name="Dima B."/>
            <person name="Sanchez-Garcia M."/>
            <person name="Sanchez-Ramirez S."/>
            <person name="Szollosi G.J."/>
            <person name="Szarkandi J.G."/>
            <person name="Papp V."/>
            <person name="Albert L."/>
            <person name="Andreopoulos W."/>
            <person name="Angelini C."/>
            <person name="Antonin V."/>
            <person name="Barry K.W."/>
            <person name="Bougher N.L."/>
            <person name="Buchanan P."/>
            <person name="Buyck B."/>
            <person name="Bense V."/>
            <person name="Catcheside P."/>
            <person name="Chovatia M."/>
            <person name="Cooper J."/>
            <person name="Damon W."/>
            <person name="Desjardin D."/>
            <person name="Finy P."/>
            <person name="Geml J."/>
            <person name="Haridas S."/>
            <person name="Hughes K."/>
            <person name="Justo A."/>
            <person name="Karasinski D."/>
            <person name="Kautmanova I."/>
            <person name="Kiss B."/>
            <person name="Kocsube S."/>
            <person name="Kotiranta H."/>
            <person name="LaButti K.M."/>
            <person name="Lechner B.E."/>
            <person name="Liimatainen K."/>
            <person name="Lipzen A."/>
            <person name="Lukacs Z."/>
            <person name="Mihaltcheva S."/>
            <person name="Morgado L.N."/>
            <person name="Niskanen T."/>
            <person name="Noordeloos M.E."/>
            <person name="Ohm R.A."/>
            <person name="Ortiz-Santana B."/>
            <person name="Ovrebo C."/>
            <person name="Racz N."/>
            <person name="Riley R."/>
            <person name="Savchenko A."/>
            <person name="Shiryaev A."/>
            <person name="Soop K."/>
            <person name="Spirin V."/>
            <person name="Szebenyi C."/>
            <person name="Tomsovsky M."/>
            <person name="Tulloss R.E."/>
            <person name="Uehling J."/>
            <person name="Grigoriev I.V."/>
            <person name="Vagvolgyi C."/>
            <person name="Papp T."/>
            <person name="Martin F.M."/>
            <person name="Miettinen O."/>
            <person name="Hibbett D.S."/>
            <person name="Nagy L.G."/>
        </authorList>
    </citation>
    <scope>NUCLEOTIDE SEQUENCE [LARGE SCALE GENOMIC DNA]</scope>
    <source>
        <strain evidence="7 8">CBS 121175</strain>
    </source>
</reference>
<organism evidence="7 8">
    <name type="scientific">Coprinopsis marcescibilis</name>
    <name type="common">Agaric fungus</name>
    <name type="synonym">Psathyrella marcescibilis</name>
    <dbReference type="NCBI Taxonomy" id="230819"/>
    <lineage>
        <taxon>Eukaryota</taxon>
        <taxon>Fungi</taxon>
        <taxon>Dikarya</taxon>
        <taxon>Basidiomycota</taxon>
        <taxon>Agaricomycotina</taxon>
        <taxon>Agaricomycetes</taxon>
        <taxon>Agaricomycetidae</taxon>
        <taxon>Agaricales</taxon>
        <taxon>Agaricineae</taxon>
        <taxon>Psathyrellaceae</taxon>
        <taxon>Coprinopsis</taxon>
    </lineage>
</organism>
<keyword evidence="4 6" id="KW-0472">Membrane</keyword>
<feature type="compositionally biased region" description="Basic and acidic residues" evidence="5">
    <location>
        <begin position="38"/>
        <end position="52"/>
    </location>
</feature>
<evidence type="ECO:0000256" key="1">
    <source>
        <dbReference type="ARBA" id="ARBA00004141"/>
    </source>
</evidence>
<name>A0A5C3L175_COPMA</name>
<feature type="transmembrane region" description="Helical" evidence="6">
    <location>
        <begin position="394"/>
        <end position="418"/>
    </location>
</feature>
<dbReference type="InterPro" id="IPR049680">
    <property type="entry name" value="FLVCR1-2_SLC49-like"/>
</dbReference>
<feature type="transmembrane region" description="Helical" evidence="6">
    <location>
        <begin position="116"/>
        <end position="136"/>
    </location>
</feature>
<comment type="subcellular location">
    <subcellularLocation>
        <location evidence="1">Membrane</location>
        <topology evidence="1">Multi-pass membrane protein</topology>
    </subcellularLocation>
</comment>
<feature type="transmembrane region" description="Helical" evidence="6">
    <location>
        <begin position="239"/>
        <end position="259"/>
    </location>
</feature>
<gene>
    <name evidence="7" type="ORF">FA15DRAFT_588207</name>
</gene>
<feature type="transmembrane region" description="Helical" evidence="6">
    <location>
        <begin position="172"/>
        <end position="190"/>
    </location>
</feature>
<feature type="compositionally biased region" description="Low complexity" evidence="5">
    <location>
        <begin position="504"/>
        <end position="521"/>
    </location>
</feature>
<dbReference type="Gene3D" id="1.20.1250.20">
    <property type="entry name" value="MFS general substrate transporter like domains"/>
    <property type="match status" value="2"/>
</dbReference>
<dbReference type="PANTHER" id="PTHR10924:SF6">
    <property type="entry name" value="SOLUTE CARRIER FAMILY 49 MEMBER A3"/>
    <property type="match status" value="1"/>
</dbReference>
<dbReference type="InterPro" id="IPR011701">
    <property type="entry name" value="MFS"/>
</dbReference>
<protein>
    <submittedName>
        <fullName evidence="7">MFS general substrate transporter</fullName>
    </submittedName>
</protein>
<dbReference type="InterPro" id="IPR036259">
    <property type="entry name" value="MFS_trans_sf"/>
</dbReference>
<dbReference type="EMBL" id="ML210174">
    <property type="protein sequence ID" value="TFK26537.1"/>
    <property type="molecule type" value="Genomic_DNA"/>
</dbReference>
<evidence type="ECO:0000256" key="6">
    <source>
        <dbReference type="SAM" id="Phobius"/>
    </source>
</evidence>
<feature type="transmembrane region" description="Helical" evidence="6">
    <location>
        <begin position="465"/>
        <end position="483"/>
    </location>
</feature>
<feature type="region of interest" description="Disordered" evidence="5">
    <location>
        <begin position="23"/>
        <end position="64"/>
    </location>
</feature>
<feature type="transmembrane region" description="Helical" evidence="6">
    <location>
        <begin position="76"/>
        <end position="96"/>
    </location>
</feature>
<evidence type="ECO:0000256" key="4">
    <source>
        <dbReference type="ARBA" id="ARBA00023136"/>
    </source>
</evidence>
<evidence type="ECO:0000313" key="7">
    <source>
        <dbReference type="EMBL" id="TFK26537.1"/>
    </source>
</evidence>
<dbReference type="SUPFAM" id="SSF103473">
    <property type="entry name" value="MFS general substrate transporter"/>
    <property type="match status" value="1"/>
</dbReference>
<dbReference type="GO" id="GO:0016020">
    <property type="term" value="C:membrane"/>
    <property type="evidence" value="ECO:0007669"/>
    <property type="project" value="UniProtKB-SubCell"/>
</dbReference>
<feature type="transmembrane region" description="Helical" evidence="6">
    <location>
        <begin position="265"/>
        <end position="283"/>
    </location>
</feature>
<feature type="transmembrane region" description="Helical" evidence="6">
    <location>
        <begin position="210"/>
        <end position="232"/>
    </location>
</feature>
<dbReference type="PANTHER" id="PTHR10924">
    <property type="entry name" value="MAJOR FACILITATOR SUPERFAMILY PROTEIN-RELATED"/>
    <property type="match status" value="1"/>
</dbReference>
<dbReference type="OrthoDB" id="422206at2759"/>
<sequence length="521" mass="55260">MAAPVDPEKLALAGASDNKIVQEEKVSGDNVSSGDSTAKVEVDDKSSTKETAEVNTRAVGSEQPPSGGYRLYRARFAGITGLFFLNMVAAMAWPWFGPISNNTAAEFGFTLDQVNWLGIVVACIYLPTAMFIPIVVSKWGIRRCCEIGGVALLLASWIRYAGTASSLSPTGAYVLIFFGQVFAAVAQPIYQVLGPKYSETWFDLQGRTTATMVIAISNPIGGALGQLISPLVGNTRRSILVLGILGTAVTPFVLLVGRAPPTPPTYAASKPSLSLGSLIYAMIGKPKSTESAMSLRERIDFAIITLVFGSLVGASAAFAVLTAQLFEPMGYSADQSGFMGACLLLTGIVAAIITAPLFDRVFTHHLALTSKIFVPIATIGWFSLIWAIKPGNLAGLFVIMTIIGVASITMLPVALELACEVTRNPDGSSAILWATGNLLGVIFVLAQQALRAGPEADPPLHMRRASIFNGAWVAAAAITIFLLKGEQTRKQLDEEKRKEVQFREPNAAPAETAATNASENV</sequence>
<feature type="transmembrane region" description="Helical" evidence="6">
    <location>
        <begin position="370"/>
        <end position="388"/>
    </location>
</feature>